<feature type="region of interest" description="Disordered" evidence="1">
    <location>
        <begin position="1"/>
        <end position="24"/>
    </location>
</feature>
<dbReference type="EMBL" id="PYXZ01000007">
    <property type="protein sequence ID" value="PUA80090.1"/>
    <property type="molecule type" value="Genomic_DNA"/>
</dbReference>
<dbReference type="GO" id="GO:1904680">
    <property type="term" value="F:peptide transmembrane transporter activity"/>
    <property type="evidence" value="ECO:0007669"/>
    <property type="project" value="TreeGrafter"/>
</dbReference>
<evidence type="ECO:0000259" key="2">
    <source>
        <dbReference type="Pfam" id="PF00496"/>
    </source>
</evidence>
<comment type="caution">
    <text evidence="3">The sequence shown here is derived from an EMBL/GenBank/DDBJ whole genome shotgun (WGS) entry which is preliminary data.</text>
</comment>
<dbReference type="AlphaFoldDB" id="A0A2R7YUJ8"/>
<sequence length="607" mass="65765">MQTLPTAPADGTNPEKKGWTPMKRNKPLALVAGAALITLAACGGGGGDDEGSTGGTDREFGDQGAGTKDEKLQGPAEAIEGATEGGTVTVYVAGDPGPNSLDPTEGWSVLGNSIQQALTSRSLTQYKRGPDGEPVLVPDLATDLGTPNEDYTEWTFTIRDDATWEDGKPITGEEVAWGIQRSLDAEQFPSGPGTEYSKAYFEGGQDYNGPYTDKGKAYDAISFDGQDVTIKMSKPFPDMDYWGAFMAMGPAPLGKASQPPNYGQDPLSNGPYKIEKFTVGEELVLTKNDQWIADSDPARHQYVDEWIFKFDQDQAKVDQIMLSDNSDSQTAIATSIGSDKYKQANEELGDRLVQQTAQCVSTLTPDYTKITDINIRKALAYAYPYNDMWLATGEVPGVTRVPANSVMPPGMAGKVDGFQPDGEQITFNPEKAKELLTEADAVGYQINMVYYETDPLAVAGQKQLTKGLETAGFKVKATPIQVSPYDIWLDPENKINKTLNLRGVNWCSDWPAGSTMLPPLLKTGAVYNTAQFSEASVDDEMDNIATLPLEEQADAWGALDEKIMTDYFPIIPTAFRNDLFVFGTKIGNPSGDAALGAPNYKDFYVMQ</sequence>
<keyword evidence="4" id="KW-1185">Reference proteome</keyword>
<evidence type="ECO:0000256" key="1">
    <source>
        <dbReference type="SAM" id="MobiDB-lite"/>
    </source>
</evidence>
<dbReference type="PANTHER" id="PTHR30290:SF83">
    <property type="entry name" value="ABC TRANSPORTER SUBSTRATE-BINDING PROTEIN"/>
    <property type="match status" value="1"/>
</dbReference>
<reference evidence="3 4" key="1">
    <citation type="submission" date="2018-03" db="EMBL/GenBank/DDBJ databases">
        <authorList>
            <person name="Keele B.F."/>
        </authorList>
    </citation>
    <scope>NUCLEOTIDE SEQUENCE [LARGE SCALE GENOMIC DNA]</scope>
    <source>
        <strain evidence="3 4">IB-3</strain>
    </source>
</reference>
<dbReference type="InterPro" id="IPR000914">
    <property type="entry name" value="SBP_5_dom"/>
</dbReference>
<dbReference type="GO" id="GO:0015833">
    <property type="term" value="P:peptide transport"/>
    <property type="evidence" value="ECO:0007669"/>
    <property type="project" value="TreeGrafter"/>
</dbReference>
<proteinExistence type="predicted"/>
<dbReference type="SUPFAM" id="SSF53850">
    <property type="entry name" value="Periplasmic binding protein-like II"/>
    <property type="match status" value="1"/>
</dbReference>
<dbReference type="Gene3D" id="3.10.105.10">
    <property type="entry name" value="Dipeptide-binding Protein, Domain 3"/>
    <property type="match status" value="1"/>
</dbReference>
<dbReference type="Gene3D" id="3.40.190.10">
    <property type="entry name" value="Periplasmic binding protein-like II"/>
    <property type="match status" value="1"/>
</dbReference>
<dbReference type="Proteomes" id="UP000244867">
    <property type="component" value="Unassembled WGS sequence"/>
</dbReference>
<accession>A0A2R7YUJ8</accession>
<dbReference type="Pfam" id="PF00496">
    <property type="entry name" value="SBP_bac_5"/>
    <property type="match status" value="1"/>
</dbReference>
<feature type="region of interest" description="Disordered" evidence="1">
    <location>
        <begin position="41"/>
        <end position="74"/>
    </location>
</feature>
<dbReference type="InterPro" id="IPR030678">
    <property type="entry name" value="Peptide/Ni-bd"/>
</dbReference>
<protein>
    <recommendedName>
        <fullName evidence="2">Solute-binding protein family 5 domain-containing protein</fullName>
    </recommendedName>
</protein>
<name>A0A2R7YUJ8_9ACTN</name>
<evidence type="ECO:0000313" key="3">
    <source>
        <dbReference type="EMBL" id="PUA80090.1"/>
    </source>
</evidence>
<dbReference type="PANTHER" id="PTHR30290">
    <property type="entry name" value="PERIPLASMIC BINDING COMPONENT OF ABC TRANSPORTER"/>
    <property type="match status" value="1"/>
</dbReference>
<dbReference type="GO" id="GO:0042597">
    <property type="term" value="C:periplasmic space"/>
    <property type="evidence" value="ECO:0007669"/>
    <property type="project" value="UniProtKB-ARBA"/>
</dbReference>
<gene>
    <name evidence="3" type="ORF">C7S10_16215</name>
</gene>
<feature type="domain" description="Solute-binding protein family 5" evidence="2">
    <location>
        <begin position="136"/>
        <end position="525"/>
    </location>
</feature>
<evidence type="ECO:0000313" key="4">
    <source>
        <dbReference type="Proteomes" id="UP000244867"/>
    </source>
</evidence>
<organism evidence="3 4">
    <name type="scientific">Nocardioides currus</name>
    <dbReference type="NCBI Taxonomy" id="2133958"/>
    <lineage>
        <taxon>Bacteria</taxon>
        <taxon>Bacillati</taxon>
        <taxon>Actinomycetota</taxon>
        <taxon>Actinomycetes</taxon>
        <taxon>Propionibacteriales</taxon>
        <taxon>Nocardioidaceae</taxon>
        <taxon>Nocardioides</taxon>
    </lineage>
</organism>
<dbReference type="PIRSF" id="PIRSF002741">
    <property type="entry name" value="MppA"/>
    <property type="match status" value="1"/>
</dbReference>
<dbReference type="InterPro" id="IPR039424">
    <property type="entry name" value="SBP_5"/>
</dbReference>
<feature type="compositionally biased region" description="Basic and acidic residues" evidence="1">
    <location>
        <begin position="56"/>
        <end position="72"/>
    </location>
</feature>
<dbReference type="GO" id="GO:0043190">
    <property type="term" value="C:ATP-binding cassette (ABC) transporter complex"/>
    <property type="evidence" value="ECO:0007669"/>
    <property type="project" value="InterPro"/>
</dbReference>